<dbReference type="InterPro" id="IPR028020">
    <property type="entry name" value="ASX_DEUBAD_dom"/>
</dbReference>
<keyword evidence="7" id="KW-0539">Nucleus</keyword>
<evidence type="ECO:0000313" key="10">
    <source>
        <dbReference type="EMBL" id="RYP05562.1"/>
    </source>
</evidence>
<keyword evidence="3" id="KW-0863">Zinc-finger</keyword>
<comment type="subcellular location">
    <subcellularLocation>
        <location evidence="1">Nucleus</location>
    </subcellularLocation>
</comment>
<comment type="caution">
    <text evidence="10">The sequence shown here is derived from an EMBL/GenBank/DDBJ whole genome shotgun (WGS) entry which is preliminary data.</text>
</comment>
<reference evidence="10 11" key="1">
    <citation type="submission" date="2018-06" db="EMBL/GenBank/DDBJ databases">
        <title>Complete Genomes of Monosporascus.</title>
        <authorList>
            <person name="Robinson A.J."/>
            <person name="Natvig D.O."/>
        </authorList>
    </citation>
    <scope>NUCLEOTIDE SEQUENCE [LARGE SCALE GENOMIC DNA]</scope>
    <source>
        <strain evidence="10 11">CBS 110550</strain>
    </source>
</reference>
<dbReference type="InterPro" id="IPR044867">
    <property type="entry name" value="DEUBAD_dom"/>
</dbReference>
<evidence type="ECO:0000256" key="3">
    <source>
        <dbReference type="ARBA" id="ARBA00022771"/>
    </source>
</evidence>
<feature type="region of interest" description="Disordered" evidence="8">
    <location>
        <begin position="295"/>
        <end position="334"/>
    </location>
</feature>
<feature type="domain" description="DEUBAD" evidence="9">
    <location>
        <begin position="178"/>
        <end position="292"/>
    </location>
</feature>
<keyword evidence="11" id="KW-1185">Reference proteome</keyword>
<evidence type="ECO:0000256" key="2">
    <source>
        <dbReference type="ARBA" id="ARBA00022723"/>
    </source>
</evidence>
<keyword evidence="2" id="KW-0479">Metal-binding</keyword>
<dbReference type="GO" id="GO:0005634">
    <property type="term" value="C:nucleus"/>
    <property type="evidence" value="ECO:0007669"/>
    <property type="project" value="UniProtKB-SubCell"/>
</dbReference>
<dbReference type="EMBL" id="QJNU01000167">
    <property type="protein sequence ID" value="RYP05562.1"/>
    <property type="molecule type" value="Genomic_DNA"/>
</dbReference>
<sequence length="589" mass="63630">MASRRRKSDAATPQPTRRSTRTRKPTRSAAHDDSDDPLSREYPVHNQEISTDEAIGPPIQNEVVVQRPAETIEASAVDPFSFTEIDDKADVKVVAEPALGQPADHDMDVEDKIVAYPGSPKAAVKTPIKSQAYVAGPADKDEDELAAEQPAIKIIKLSDSARKNRSKYDKPEEMLTNPRSPLASTRLRDLLCNPKAWDLLGPHERKQVLAKFPDQREILDAGTEEARPDVASLRNNNNFRHDAARYQDNLCKGKHDPEWIRQAQAAHSKREMGGYDEYLATRFEEEWGMKMPGVKVGGDEVEASTNGEQSISDEADKTAGDSQPAVESTGEAAGDDHVMAEASGEAADNDQIVVGQTVATAATQQEAAEHEAGAVANDQAMAKKATGTEESGKMAVEQAEGTAATQQEAAEHEARAVTNDQTMAKKATGTEENGKMAVEQAEGNAAGYQAVAGAAAANQAMTEEITGAPGEDRVMEDVQKKASTAADVEGARYAMTTSHGDQSSETPGVPTSPTHRDMRIGWLFKLRATFGLVRTTKVVMHISCSQITKCARPLILIPEEHLKIITPCPARPAAPYLVKFSGYYRLPSL</sequence>
<organism evidence="10 11">
    <name type="scientific">Monosporascus ibericus</name>
    <dbReference type="NCBI Taxonomy" id="155417"/>
    <lineage>
        <taxon>Eukaryota</taxon>
        <taxon>Fungi</taxon>
        <taxon>Dikarya</taxon>
        <taxon>Ascomycota</taxon>
        <taxon>Pezizomycotina</taxon>
        <taxon>Sordariomycetes</taxon>
        <taxon>Xylariomycetidae</taxon>
        <taxon>Xylariales</taxon>
        <taxon>Xylariales incertae sedis</taxon>
        <taxon>Monosporascus</taxon>
    </lineage>
</organism>
<name>A0A4Q4TH85_9PEZI</name>
<dbReference type="STRING" id="155417.A0A4Q4TH85"/>
<feature type="compositionally biased region" description="Polar residues" evidence="8">
    <location>
        <begin position="495"/>
        <end position="513"/>
    </location>
</feature>
<keyword evidence="4" id="KW-0862">Zinc</keyword>
<evidence type="ECO:0000313" key="11">
    <source>
        <dbReference type="Proteomes" id="UP000293360"/>
    </source>
</evidence>
<evidence type="ECO:0000256" key="7">
    <source>
        <dbReference type="ARBA" id="ARBA00023242"/>
    </source>
</evidence>
<feature type="compositionally biased region" description="Basic and acidic residues" evidence="8">
    <location>
        <begin position="29"/>
        <end position="43"/>
    </location>
</feature>
<keyword evidence="5" id="KW-0805">Transcription regulation</keyword>
<feature type="region of interest" description="Disordered" evidence="8">
    <location>
        <begin position="494"/>
        <end position="514"/>
    </location>
</feature>
<dbReference type="OrthoDB" id="2289918at2759"/>
<gene>
    <name evidence="10" type="ORF">DL764_003739</name>
</gene>
<dbReference type="AlphaFoldDB" id="A0A4Q4TH85"/>
<accession>A0A4Q4TH85</accession>
<evidence type="ECO:0000256" key="6">
    <source>
        <dbReference type="ARBA" id="ARBA00023163"/>
    </source>
</evidence>
<feature type="region of interest" description="Disordered" evidence="8">
    <location>
        <begin position="1"/>
        <end position="59"/>
    </location>
</feature>
<evidence type="ECO:0000256" key="8">
    <source>
        <dbReference type="SAM" id="MobiDB-lite"/>
    </source>
</evidence>
<dbReference type="PROSITE" id="PS51916">
    <property type="entry name" value="DEUBAD"/>
    <property type="match status" value="1"/>
</dbReference>
<dbReference type="Proteomes" id="UP000293360">
    <property type="component" value="Unassembled WGS sequence"/>
</dbReference>
<keyword evidence="6" id="KW-0804">Transcription</keyword>
<feature type="compositionally biased region" description="Polar residues" evidence="8">
    <location>
        <begin position="303"/>
        <end position="312"/>
    </location>
</feature>
<evidence type="ECO:0000256" key="4">
    <source>
        <dbReference type="ARBA" id="ARBA00022833"/>
    </source>
</evidence>
<evidence type="ECO:0000259" key="9">
    <source>
        <dbReference type="PROSITE" id="PS51916"/>
    </source>
</evidence>
<dbReference type="GO" id="GO:0008270">
    <property type="term" value="F:zinc ion binding"/>
    <property type="evidence" value="ECO:0007669"/>
    <property type="project" value="UniProtKB-KW"/>
</dbReference>
<proteinExistence type="predicted"/>
<evidence type="ECO:0000256" key="5">
    <source>
        <dbReference type="ARBA" id="ARBA00023015"/>
    </source>
</evidence>
<evidence type="ECO:0000256" key="1">
    <source>
        <dbReference type="ARBA" id="ARBA00004123"/>
    </source>
</evidence>
<dbReference type="Pfam" id="PF13919">
    <property type="entry name" value="ASXH"/>
    <property type="match status" value="1"/>
</dbReference>
<protein>
    <recommendedName>
        <fullName evidence="9">DEUBAD domain-containing protein</fullName>
    </recommendedName>
</protein>